<evidence type="ECO:0000313" key="2">
    <source>
        <dbReference type="Proteomes" id="UP000814128"/>
    </source>
</evidence>
<dbReference type="Proteomes" id="UP000814128">
    <property type="component" value="Unassembled WGS sequence"/>
</dbReference>
<organism evidence="1 2">
    <name type="scientific">Vararia minispora EC-137</name>
    <dbReference type="NCBI Taxonomy" id="1314806"/>
    <lineage>
        <taxon>Eukaryota</taxon>
        <taxon>Fungi</taxon>
        <taxon>Dikarya</taxon>
        <taxon>Basidiomycota</taxon>
        <taxon>Agaricomycotina</taxon>
        <taxon>Agaricomycetes</taxon>
        <taxon>Russulales</taxon>
        <taxon>Lachnocladiaceae</taxon>
        <taxon>Vararia</taxon>
    </lineage>
</organism>
<accession>A0ACB8Q4N4</accession>
<evidence type="ECO:0000313" key="1">
    <source>
        <dbReference type="EMBL" id="KAI0026704.1"/>
    </source>
</evidence>
<feature type="non-terminal residue" evidence="1">
    <location>
        <position position="405"/>
    </location>
</feature>
<reference evidence="1" key="1">
    <citation type="submission" date="2021-02" db="EMBL/GenBank/DDBJ databases">
        <authorList>
            <consortium name="DOE Joint Genome Institute"/>
            <person name="Ahrendt S."/>
            <person name="Looney B.P."/>
            <person name="Miyauchi S."/>
            <person name="Morin E."/>
            <person name="Drula E."/>
            <person name="Courty P.E."/>
            <person name="Chicoki N."/>
            <person name="Fauchery L."/>
            <person name="Kohler A."/>
            <person name="Kuo A."/>
            <person name="Labutti K."/>
            <person name="Pangilinan J."/>
            <person name="Lipzen A."/>
            <person name="Riley R."/>
            <person name="Andreopoulos W."/>
            <person name="He G."/>
            <person name="Johnson J."/>
            <person name="Barry K.W."/>
            <person name="Grigoriev I.V."/>
            <person name="Nagy L."/>
            <person name="Hibbett D."/>
            <person name="Henrissat B."/>
            <person name="Matheny P.B."/>
            <person name="Labbe J."/>
            <person name="Martin F."/>
        </authorList>
    </citation>
    <scope>NUCLEOTIDE SEQUENCE</scope>
    <source>
        <strain evidence="1">EC-137</strain>
    </source>
</reference>
<feature type="non-terminal residue" evidence="1">
    <location>
        <position position="1"/>
    </location>
</feature>
<keyword evidence="2" id="KW-1185">Reference proteome</keyword>
<dbReference type="EMBL" id="MU274265">
    <property type="protein sequence ID" value="KAI0026704.1"/>
    <property type="molecule type" value="Genomic_DNA"/>
</dbReference>
<sequence length="405" mass="46590">QVEYTGPRVISSQEASMRLSSATELLARLNEVEGTSYTLAQYPQLAQTLQQYIVEGCDFGVIYARLRSGWTPDPILGLQNLRTRKKEDVELRSAAFGIKTRTIIKPSLPPRRVWDLYSNRVVPYYVASYLHGAVSHSWMHDAQRHTVHTAINGHEWPVPIPTDTTLERVRIELLNLRLQYVWLDVLCLRQKGPEHNEATRDQEWRTDVPTIGSVYHSTTFVVHYYSGLGRPFRIENLDDERHWLNRAWTLQEVTADPIIAGETPCSPLSTRVAVDAETGEVIDRDERRFYNTLASLVSNTQHLYCIYSILDAMRHRSASSELDKIAGLVYRVSASYLPPYIPSQSPEDAWAALVKAMLPRFRGDLLFLFPRPGEGFHRWFPTWQQVKSEARLPREESMHEPVEFD</sequence>
<gene>
    <name evidence="1" type="ORF">K488DRAFT_18211</name>
</gene>
<name>A0ACB8Q4N4_9AGAM</name>
<protein>
    <submittedName>
        <fullName evidence="1">Uncharacterized protein</fullName>
    </submittedName>
</protein>
<proteinExistence type="predicted"/>
<comment type="caution">
    <text evidence="1">The sequence shown here is derived from an EMBL/GenBank/DDBJ whole genome shotgun (WGS) entry which is preliminary data.</text>
</comment>
<reference evidence="1" key="2">
    <citation type="journal article" date="2022" name="New Phytol.">
        <title>Evolutionary transition to the ectomycorrhizal habit in the genomes of a hyperdiverse lineage of mushroom-forming fungi.</title>
        <authorList>
            <person name="Looney B."/>
            <person name="Miyauchi S."/>
            <person name="Morin E."/>
            <person name="Drula E."/>
            <person name="Courty P.E."/>
            <person name="Kohler A."/>
            <person name="Kuo A."/>
            <person name="LaButti K."/>
            <person name="Pangilinan J."/>
            <person name="Lipzen A."/>
            <person name="Riley R."/>
            <person name="Andreopoulos W."/>
            <person name="He G."/>
            <person name="Johnson J."/>
            <person name="Nolan M."/>
            <person name="Tritt A."/>
            <person name="Barry K.W."/>
            <person name="Grigoriev I.V."/>
            <person name="Nagy L.G."/>
            <person name="Hibbett D."/>
            <person name="Henrissat B."/>
            <person name="Matheny P.B."/>
            <person name="Labbe J."/>
            <person name="Martin F.M."/>
        </authorList>
    </citation>
    <scope>NUCLEOTIDE SEQUENCE</scope>
    <source>
        <strain evidence="1">EC-137</strain>
    </source>
</reference>